<proteinExistence type="predicted"/>
<protein>
    <submittedName>
        <fullName evidence="2">Uncharacterized protein</fullName>
    </submittedName>
</protein>
<reference evidence="2 3" key="1">
    <citation type="submission" date="2011-10" db="EMBL/GenBank/DDBJ databases">
        <title>The Improved High-Quality Draft genome of Methanoplanus limicola DSM 2279.</title>
        <authorList>
            <consortium name="US DOE Joint Genome Institute (JGI-PGF)"/>
            <person name="Lucas S."/>
            <person name="Copeland A."/>
            <person name="Lapidus A."/>
            <person name="Glavina del Rio T."/>
            <person name="Dalin E."/>
            <person name="Tice H."/>
            <person name="Bruce D."/>
            <person name="Goodwin L."/>
            <person name="Pitluck S."/>
            <person name="Peters L."/>
            <person name="Mikhailova N."/>
            <person name="Lu M."/>
            <person name="Kyrpides N."/>
            <person name="Mavromatis K."/>
            <person name="Ivanova N."/>
            <person name="Markowitz V."/>
            <person name="Cheng J.-F."/>
            <person name="Hugenholtz P."/>
            <person name="Woyke T."/>
            <person name="Wu D."/>
            <person name="Wirth R."/>
            <person name="Brambilla E.-M."/>
            <person name="Klenk H.-P."/>
            <person name="Eisen J.A."/>
        </authorList>
    </citation>
    <scope>NUCLEOTIDE SEQUENCE [LARGE SCALE GENOMIC DNA]</scope>
    <source>
        <strain evidence="2 3">DSM 2279</strain>
    </source>
</reference>
<evidence type="ECO:0000313" key="3">
    <source>
        <dbReference type="Proteomes" id="UP000005741"/>
    </source>
</evidence>
<dbReference type="AlphaFoldDB" id="H1Z3E7"/>
<keyword evidence="3" id="KW-1185">Reference proteome</keyword>
<name>H1Z3E7_9EURY</name>
<dbReference type="RefSeq" id="WP_004076445.1">
    <property type="nucleotide sequence ID" value="NZ_CM001436.1"/>
</dbReference>
<organism evidence="2 3">
    <name type="scientific">Methanoplanus limicola DSM 2279</name>
    <dbReference type="NCBI Taxonomy" id="937775"/>
    <lineage>
        <taxon>Archaea</taxon>
        <taxon>Methanobacteriati</taxon>
        <taxon>Methanobacteriota</taxon>
        <taxon>Stenosarchaea group</taxon>
        <taxon>Methanomicrobia</taxon>
        <taxon>Methanomicrobiales</taxon>
        <taxon>Methanomicrobiaceae</taxon>
        <taxon>Methanoplanus</taxon>
    </lineage>
</organism>
<dbReference type="EMBL" id="CM001436">
    <property type="protein sequence ID" value="EHQ34742.1"/>
    <property type="molecule type" value="Genomic_DNA"/>
</dbReference>
<feature type="transmembrane region" description="Helical" evidence="1">
    <location>
        <begin position="12"/>
        <end position="31"/>
    </location>
</feature>
<evidence type="ECO:0000313" key="2">
    <source>
        <dbReference type="EMBL" id="EHQ34742.1"/>
    </source>
</evidence>
<keyword evidence="1" id="KW-1133">Transmembrane helix</keyword>
<dbReference type="InParanoid" id="H1Z3E7"/>
<dbReference type="HOGENOM" id="CLU_2433899_0_0_2"/>
<dbReference type="STRING" id="937775.Metlim_0609"/>
<feature type="transmembrane region" description="Helical" evidence="1">
    <location>
        <begin position="37"/>
        <end position="61"/>
    </location>
</feature>
<keyword evidence="1" id="KW-0472">Membrane</keyword>
<gene>
    <name evidence="2" type="ORF">Metlim_0609</name>
</gene>
<dbReference type="Proteomes" id="UP000005741">
    <property type="component" value="Chromosome"/>
</dbReference>
<evidence type="ECO:0000256" key="1">
    <source>
        <dbReference type="SAM" id="Phobius"/>
    </source>
</evidence>
<sequence>MEKNTGASRAGGILLIAFLVILALLVVLYFLESILFGVFIALVVILIIVVAAAFLTGIIAIPAYIMKGTTTEAGDYSMDSIKSVEGGKKRKEE</sequence>
<accession>H1Z3E7</accession>
<keyword evidence="1" id="KW-0812">Transmembrane</keyword>